<dbReference type="AlphaFoldDB" id="A0AAD5PX32"/>
<organism evidence="1 2">
    <name type="scientific">Daphnia sinensis</name>
    <dbReference type="NCBI Taxonomy" id="1820382"/>
    <lineage>
        <taxon>Eukaryota</taxon>
        <taxon>Metazoa</taxon>
        <taxon>Ecdysozoa</taxon>
        <taxon>Arthropoda</taxon>
        <taxon>Crustacea</taxon>
        <taxon>Branchiopoda</taxon>
        <taxon>Diplostraca</taxon>
        <taxon>Cladocera</taxon>
        <taxon>Anomopoda</taxon>
        <taxon>Daphniidae</taxon>
        <taxon>Daphnia</taxon>
        <taxon>Daphnia similis group</taxon>
    </lineage>
</organism>
<reference evidence="1 2" key="1">
    <citation type="submission" date="2022-05" db="EMBL/GenBank/DDBJ databases">
        <title>A multi-omics perspective on studying reproductive biology in Daphnia sinensis.</title>
        <authorList>
            <person name="Jia J."/>
        </authorList>
    </citation>
    <scope>NUCLEOTIDE SEQUENCE [LARGE SCALE GENOMIC DNA]</scope>
    <source>
        <strain evidence="1 2">WSL</strain>
    </source>
</reference>
<gene>
    <name evidence="1" type="ORF">GHT06_010574</name>
</gene>
<accession>A0AAD5PX32</accession>
<comment type="caution">
    <text evidence="1">The sequence shown here is derived from an EMBL/GenBank/DDBJ whole genome shotgun (WGS) entry which is preliminary data.</text>
</comment>
<evidence type="ECO:0000313" key="1">
    <source>
        <dbReference type="EMBL" id="KAI9563116.1"/>
    </source>
</evidence>
<dbReference type="Proteomes" id="UP000820818">
    <property type="component" value="Linkage Group LG2"/>
</dbReference>
<protein>
    <submittedName>
        <fullName evidence="1">Uncharacterized protein</fullName>
    </submittedName>
</protein>
<proteinExistence type="predicted"/>
<name>A0AAD5PX32_9CRUS</name>
<evidence type="ECO:0000313" key="2">
    <source>
        <dbReference type="Proteomes" id="UP000820818"/>
    </source>
</evidence>
<sequence>METILDGIRTFQGRKQDRNRRMTLVSLTIKRKEESNKELQNVCFSLQCSVQ</sequence>
<dbReference type="EMBL" id="WJBH02000002">
    <property type="protein sequence ID" value="KAI9563116.1"/>
    <property type="molecule type" value="Genomic_DNA"/>
</dbReference>
<keyword evidence="2" id="KW-1185">Reference proteome</keyword>